<dbReference type="SUPFAM" id="SSF48726">
    <property type="entry name" value="Immunoglobulin"/>
    <property type="match status" value="5"/>
</dbReference>
<dbReference type="AlphaFoldDB" id="A0A915JD49"/>
<dbReference type="PROSITE" id="PS50835">
    <property type="entry name" value="IG_LIKE"/>
    <property type="match status" value="5"/>
</dbReference>
<feature type="domain" description="Ig-like" evidence="4">
    <location>
        <begin position="356"/>
        <end position="444"/>
    </location>
</feature>
<evidence type="ECO:0000256" key="3">
    <source>
        <dbReference type="SAM" id="MobiDB-lite"/>
    </source>
</evidence>
<dbReference type="InterPro" id="IPR003598">
    <property type="entry name" value="Ig_sub2"/>
</dbReference>
<name>A0A915JD49_ROMCU</name>
<keyword evidence="1" id="KW-0677">Repeat</keyword>
<dbReference type="InterPro" id="IPR003599">
    <property type="entry name" value="Ig_sub"/>
</dbReference>
<dbReference type="Pfam" id="PF07679">
    <property type="entry name" value="I-set"/>
    <property type="match status" value="5"/>
</dbReference>
<feature type="region of interest" description="Disordered" evidence="3">
    <location>
        <begin position="775"/>
        <end position="794"/>
    </location>
</feature>
<keyword evidence="5" id="KW-1185">Reference proteome</keyword>
<dbReference type="Proteomes" id="UP000887565">
    <property type="component" value="Unplaced"/>
</dbReference>
<evidence type="ECO:0000313" key="6">
    <source>
        <dbReference type="WBParaSite" id="nRc.2.0.1.t23730-RA"/>
    </source>
</evidence>
<dbReference type="InterPro" id="IPR050964">
    <property type="entry name" value="Striated_Muscle_Regulatory"/>
</dbReference>
<evidence type="ECO:0000256" key="2">
    <source>
        <dbReference type="ARBA" id="ARBA00023319"/>
    </source>
</evidence>
<dbReference type="InterPro" id="IPR036179">
    <property type="entry name" value="Ig-like_dom_sf"/>
</dbReference>
<organism evidence="5 6">
    <name type="scientific">Romanomermis culicivorax</name>
    <name type="common">Nematode worm</name>
    <dbReference type="NCBI Taxonomy" id="13658"/>
    <lineage>
        <taxon>Eukaryota</taxon>
        <taxon>Metazoa</taxon>
        <taxon>Ecdysozoa</taxon>
        <taxon>Nematoda</taxon>
        <taxon>Enoplea</taxon>
        <taxon>Dorylaimia</taxon>
        <taxon>Mermithida</taxon>
        <taxon>Mermithoidea</taxon>
        <taxon>Mermithidae</taxon>
        <taxon>Romanomermis</taxon>
    </lineage>
</organism>
<feature type="domain" description="Ig-like" evidence="4">
    <location>
        <begin position="455"/>
        <end position="544"/>
    </location>
</feature>
<dbReference type="PANTHER" id="PTHR13817">
    <property type="entry name" value="TITIN"/>
    <property type="match status" value="1"/>
</dbReference>
<dbReference type="SMART" id="SM00408">
    <property type="entry name" value="IGc2"/>
    <property type="match status" value="5"/>
</dbReference>
<feature type="domain" description="Ig-like" evidence="4">
    <location>
        <begin position="690"/>
        <end position="778"/>
    </location>
</feature>
<evidence type="ECO:0000313" key="5">
    <source>
        <dbReference type="Proteomes" id="UP000887565"/>
    </source>
</evidence>
<dbReference type="InterPro" id="IPR013783">
    <property type="entry name" value="Ig-like_fold"/>
</dbReference>
<evidence type="ECO:0000256" key="1">
    <source>
        <dbReference type="ARBA" id="ARBA00022737"/>
    </source>
</evidence>
<reference evidence="6" key="1">
    <citation type="submission" date="2022-11" db="UniProtKB">
        <authorList>
            <consortium name="WormBaseParasite"/>
        </authorList>
    </citation>
    <scope>IDENTIFICATION</scope>
</reference>
<protein>
    <submittedName>
        <fullName evidence="6">Ig-like domain-containing protein</fullName>
    </submittedName>
</protein>
<sequence>MHKTSLPFNILNQYADFDSEPKEKCAPFFTVQPRRVQTYENEPARFECAVQGNPKPKVSWFINDQMAVNGSRYKLSYDGMHYLVVPHVQPQDAGEIVCVAKNSEGESRITVTLDVFVVHDFRFHKLRTMDDSNRSLDAQMQREYTWRREAMGVLGDVFDKGPKADYHKIMRAENARPTIASLESDELLRKFDRKKESAFYDNISSQSVSGQADKAPSWQNQLSNKPIMTEKQEQQKFKIRPPVVKAEDVPAKDQVQLKTVKPKGPEQETHVVLERAPQKTGDQWNVAQKVSEPEQKEQIQLKPAFQPKIVAGEQVQVKMEQVHLKDTPLDDKKERPHDEVPVVKTTILMKSSKKQPSLIQGLSSQTVEVGKPCLFTCKFDGDQPIDVLWSKDGRILGSTFEYQIKTIADESKLEISKVKHSHRGQYCVKIGNMAGSIDSNAYLTVIDKHDDSIVPKFVSILKDQYDAASGDKMSLSVQVIGRPQVLWFKDGKQLMREPRYDFLIQGDRHELIICDVLPQDSGIYECIVRNVKGEDRCRTNVKVYMSKSTPKLKIQVDESKQASKVLPSPEVKSYAPAPAFVEQLKPQHVQEGQTAKFSAKLNVPATAIKWCFDDRELKPNKFRLVATHTCENLSLEIRNISKKDEGKYTCEVTNESGTASSTANLQVLAKGTQLVTPTFAQGVHQSIQAPSFTKPLQSQTAKLGGKVELICGISGSPLPTIKWSVNDREIVFDNNVKAQTNVSEARLIIERVGSQHFGQYKCSIANKSGLAECSADLKQDSSSTRTAPPWLTRK</sequence>
<feature type="domain" description="Ig-like" evidence="4">
    <location>
        <begin position="578"/>
        <end position="666"/>
    </location>
</feature>
<proteinExistence type="predicted"/>
<accession>A0A915JD49</accession>
<keyword evidence="2" id="KW-0393">Immunoglobulin domain</keyword>
<dbReference type="PANTHER" id="PTHR13817:SF73">
    <property type="entry name" value="FIBRONECTIN TYPE-III DOMAIN-CONTAINING PROTEIN"/>
    <property type="match status" value="1"/>
</dbReference>
<evidence type="ECO:0000259" key="4">
    <source>
        <dbReference type="PROSITE" id="PS50835"/>
    </source>
</evidence>
<dbReference type="SMART" id="SM00409">
    <property type="entry name" value="IG"/>
    <property type="match status" value="5"/>
</dbReference>
<dbReference type="WBParaSite" id="nRc.2.0.1.t23730-RA">
    <property type="protein sequence ID" value="nRc.2.0.1.t23730-RA"/>
    <property type="gene ID" value="nRc.2.0.1.g23730"/>
</dbReference>
<dbReference type="FunFam" id="2.60.40.10:FF:000107">
    <property type="entry name" value="Myosin, light chain kinase a"/>
    <property type="match status" value="3"/>
</dbReference>
<feature type="domain" description="Ig-like" evidence="4">
    <location>
        <begin position="27"/>
        <end position="114"/>
    </location>
</feature>
<dbReference type="Gene3D" id="2.60.40.10">
    <property type="entry name" value="Immunoglobulins"/>
    <property type="match status" value="5"/>
</dbReference>
<dbReference type="FunFam" id="2.60.40.10:FF:000697">
    <property type="entry name" value="titin isoform X1"/>
    <property type="match status" value="1"/>
</dbReference>
<dbReference type="InterPro" id="IPR013098">
    <property type="entry name" value="Ig_I-set"/>
</dbReference>
<dbReference type="OMA" id="HELIICD"/>
<dbReference type="InterPro" id="IPR007110">
    <property type="entry name" value="Ig-like_dom"/>
</dbReference>